<dbReference type="SUPFAM" id="SSF47336">
    <property type="entry name" value="ACP-like"/>
    <property type="match status" value="1"/>
</dbReference>
<dbReference type="InterPro" id="IPR045851">
    <property type="entry name" value="AMP-bd_C_sf"/>
</dbReference>
<dbReference type="GO" id="GO:0005829">
    <property type="term" value="C:cytosol"/>
    <property type="evidence" value="ECO:0007669"/>
    <property type="project" value="TreeGrafter"/>
</dbReference>
<evidence type="ECO:0000313" key="5">
    <source>
        <dbReference type="EMBL" id="AMO93234.1"/>
    </source>
</evidence>
<dbReference type="GO" id="GO:0031177">
    <property type="term" value="F:phosphopantetheine binding"/>
    <property type="evidence" value="ECO:0007669"/>
    <property type="project" value="InterPro"/>
</dbReference>
<dbReference type="InterPro" id="IPR036736">
    <property type="entry name" value="ACP-like_sf"/>
</dbReference>
<evidence type="ECO:0000259" key="4">
    <source>
        <dbReference type="PROSITE" id="PS50075"/>
    </source>
</evidence>
<dbReference type="GO" id="GO:0043041">
    <property type="term" value="P:amino acid activation for nonribosomal peptide biosynthetic process"/>
    <property type="evidence" value="ECO:0007669"/>
    <property type="project" value="TreeGrafter"/>
</dbReference>
<dbReference type="EMBL" id="CP013232">
    <property type="protein sequence ID" value="AMO93234.1"/>
    <property type="molecule type" value="Genomic_DNA"/>
</dbReference>
<dbReference type="Pfam" id="PF13193">
    <property type="entry name" value="AMP-binding_C"/>
    <property type="match status" value="1"/>
</dbReference>
<organism evidence="5">
    <name type="scientific">Collimonas fungivorans</name>
    <dbReference type="NCBI Taxonomy" id="158899"/>
    <lineage>
        <taxon>Bacteria</taxon>
        <taxon>Pseudomonadati</taxon>
        <taxon>Pseudomonadota</taxon>
        <taxon>Betaproteobacteria</taxon>
        <taxon>Burkholderiales</taxon>
        <taxon>Oxalobacteraceae</taxon>
        <taxon>Collimonas</taxon>
    </lineage>
</organism>
<dbReference type="InterPro" id="IPR025110">
    <property type="entry name" value="AMP-bd_C"/>
</dbReference>
<dbReference type="AlphaFoldDB" id="A0A127P6D8"/>
<dbReference type="PROSITE" id="PS00012">
    <property type="entry name" value="PHOSPHOPANTETHEINE"/>
    <property type="match status" value="1"/>
</dbReference>
<feature type="domain" description="Carrier" evidence="4">
    <location>
        <begin position="97"/>
        <end position="173"/>
    </location>
</feature>
<protein>
    <submittedName>
        <fullName evidence="5">Phosphopantetheine attachment site family protein</fullName>
    </submittedName>
</protein>
<keyword evidence="2" id="KW-0596">Phosphopantetheine</keyword>
<dbReference type="FunFam" id="1.10.1200.10:FF:000005">
    <property type="entry name" value="Nonribosomal peptide synthetase 1"/>
    <property type="match status" value="1"/>
</dbReference>
<evidence type="ECO:0000256" key="2">
    <source>
        <dbReference type="ARBA" id="ARBA00022450"/>
    </source>
</evidence>
<dbReference type="InterPro" id="IPR009081">
    <property type="entry name" value="PP-bd_ACP"/>
</dbReference>
<reference evidence="5 6" key="1">
    <citation type="submission" date="2015-11" db="EMBL/GenBank/DDBJ databases">
        <title>Exploring the genomic traits of fungus-feeding bacterial genus Collimonas.</title>
        <authorList>
            <person name="Song C."/>
            <person name="Schmidt R."/>
            <person name="de Jager V."/>
            <person name="Krzyzanowska D."/>
            <person name="Jongedijk E."/>
            <person name="Cankar K."/>
            <person name="Beekwilder J."/>
            <person name="van Veen A."/>
            <person name="de Boer W."/>
            <person name="van Veen J.A."/>
            <person name="Garbeva P."/>
        </authorList>
    </citation>
    <scope>NUCLEOTIDE SEQUENCE [LARGE SCALE GENOMIC DNA]</scope>
    <source>
        <strain evidence="5 6">Ter6</strain>
    </source>
</reference>
<dbReference type="InterPro" id="IPR006162">
    <property type="entry name" value="Ppantetheine_attach_site"/>
</dbReference>
<evidence type="ECO:0000313" key="6">
    <source>
        <dbReference type="Proteomes" id="UP000072421"/>
    </source>
</evidence>
<dbReference type="PATRIC" id="fig|158899.10.peg.515"/>
<dbReference type="Gene3D" id="3.30.300.30">
    <property type="match status" value="1"/>
</dbReference>
<comment type="cofactor">
    <cofactor evidence="1">
        <name>pantetheine 4'-phosphate</name>
        <dbReference type="ChEBI" id="CHEBI:47942"/>
    </cofactor>
</comment>
<dbReference type="PANTHER" id="PTHR45527:SF14">
    <property type="entry name" value="PLIPASTATIN SYNTHASE SUBUNIT B"/>
    <property type="match status" value="1"/>
</dbReference>
<proteinExistence type="predicted"/>
<dbReference type="PANTHER" id="PTHR45527">
    <property type="entry name" value="NONRIBOSOMAL PEPTIDE SYNTHETASE"/>
    <property type="match status" value="1"/>
</dbReference>
<dbReference type="Pfam" id="PF00550">
    <property type="entry name" value="PP-binding"/>
    <property type="match status" value="1"/>
</dbReference>
<keyword evidence="3" id="KW-0597">Phosphoprotein</keyword>
<evidence type="ECO:0000256" key="3">
    <source>
        <dbReference type="ARBA" id="ARBA00022553"/>
    </source>
</evidence>
<sequence length="202" mass="22299">MLAQHEEIEQALVMVREDSPGEKRLVAYVVARQQQGAQGHDALLHEQLRQHLASQLPEYMVPAAIVVLERLPLNANGKVERRALPVPQWQGQAQYLAPSNALQRTLVQIYAQVLHVPEQQLSVNDSFFELGGDSIGSIRVVGLARKAGLVITPREVFEHRSVAGLARVARAVQEVGEVLEEEPQGMLELTPIMRWQLGGGAT</sequence>
<dbReference type="PROSITE" id="PS50075">
    <property type="entry name" value="CARRIER"/>
    <property type="match status" value="1"/>
</dbReference>
<gene>
    <name evidence="5" type="ORF">CFter6_0505</name>
</gene>
<dbReference type="Proteomes" id="UP000072421">
    <property type="component" value="Chromosome"/>
</dbReference>
<evidence type="ECO:0000256" key="1">
    <source>
        <dbReference type="ARBA" id="ARBA00001957"/>
    </source>
</evidence>
<name>A0A127P6D8_9BURK</name>
<dbReference type="GO" id="GO:0044550">
    <property type="term" value="P:secondary metabolite biosynthetic process"/>
    <property type="evidence" value="ECO:0007669"/>
    <property type="project" value="TreeGrafter"/>
</dbReference>
<dbReference type="InterPro" id="IPR020806">
    <property type="entry name" value="PKS_PP-bd"/>
</dbReference>
<dbReference type="SMART" id="SM00823">
    <property type="entry name" value="PKS_PP"/>
    <property type="match status" value="1"/>
</dbReference>
<accession>A0A127P6D8</accession>
<dbReference type="Gene3D" id="1.10.1200.10">
    <property type="entry name" value="ACP-like"/>
    <property type="match status" value="1"/>
</dbReference>
<dbReference type="SUPFAM" id="SSF56801">
    <property type="entry name" value="Acetyl-CoA synthetase-like"/>
    <property type="match status" value="1"/>
</dbReference>